<dbReference type="EMBL" id="JAELXS010000004">
    <property type="protein sequence ID" value="MBJ6121767.1"/>
    <property type="molecule type" value="Genomic_DNA"/>
</dbReference>
<comment type="caution">
    <text evidence="2">The sequence shown here is derived from an EMBL/GenBank/DDBJ whole genome shotgun (WGS) entry which is preliminary data.</text>
</comment>
<reference evidence="3" key="1">
    <citation type="submission" date="2020-12" db="EMBL/GenBank/DDBJ databases">
        <title>Hymenobacter sp.</title>
        <authorList>
            <person name="Kim M.K."/>
        </authorList>
    </citation>
    <scope>NUCLEOTIDE SEQUENCE [LARGE SCALE GENOMIC DNA]</scope>
    <source>
        <strain evidence="3">BT553</strain>
    </source>
</reference>
<keyword evidence="1" id="KW-1133">Transmembrane helix</keyword>
<protein>
    <submittedName>
        <fullName evidence="2">DUF3526 domain-containing protein</fullName>
    </submittedName>
</protein>
<gene>
    <name evidence="2" type="ORF">JAO74_08185</name>
</gene>
<evidence type="ECO:0000313" key="2">
    <source>
        <dbReference type="EMBL" id="MBJ6121767.1"/>
    </source>
</evidence>
<dbReference type="RefSeq" id="WP_199036912.1">
    <property type="nucleotide sequence ID" value="NZ_JAELXS010000004.1"/>
</dbReference>
<feature type="transmembrane region" description="Helical" evidence="1">
    <location>
        <begin position="447"/>
        <end position="471"/>
    </location>
</feature>
<feature type="transmembrane region" description="Helical" evidence="1">
    <location>
        <begin position="205"/>
        <end position="234"/>
    </location>
</feature>
<dbReference type="Pfam" id="PF12679">
    <property type="entry name" value="ABC2_membrane_2"/>
    <property type="match status" value="1"/>
</dbReference>
<dbReference type="Pfam" id="PF12040">
    <property type="entry name" value="DUF3526"/>
    <property type="match status" value="1"/>
</dbReference>
<feature type="transmembrane region" description="Helical" evidence="1">
    <location>
        <begin position="241"/>
        <end position="259"/>
    </location>
</feature>
<keyword evidence="1" id="KW-0472">Membrane</keyword>
<feature type="transmembrane region" description="Helical" evidence="1">
    <location>
        <begin position="131"/>
        <end position="150"/>
    </location>
</feature>
<dbReference type="Proteomes" id="UP000640426">
    <property type="component" value="Unassembled WGS sequence"/>
</dbReference>
<dbReference type="InterPro" id="IPR021913">
    <property type="entry name" value="DUF3526"/>
</dbReference>
<evidence type="ECO:0000313" key="3">
    <source>
        <dbReference type="Proteomes" id="UP000640426"/>
    </source>
</evidence>
<proteinExistence type="predicted"/>
<dbReference type="PANTHER" id="PTHR43471">
    <property type="entry name" value="ABC TRANSPORTER PERMEASE"/>
    <property type="match status" value="1"/>
</dbReference>
<accession>A0ABS0XNZ6</accession>
<evidence type="ECO:0000256" key="1">
    <source>
        <dbReference type="SAM" id="Phobius"/>
    </source>
</evidence>
<sequence>MSVVRLIARDEWRLMVRNRVAVIGLCLTVLLTLVAIATSWTHQRGVADLRARHQAAASEAFDAQPDRHPHRVVHYGHFIFRPLGPLAAFDPGVDAFTGNSMFLEGHRQNTANFGDVRQSSLLIRFGQLTPAFVLQVVAPLLLIFLGYGAIARETESGTLRPLMLQGASRAWIVLGKSMALGAVALIVGAPAMAGLALIATQSDTSLFPVLAIAIGYAGYLALWTAAIVLVSAIVHRRRDALLALIAIWAVTVVLLPRVAPDIASVRYPLANRIQTDVAIARDLRAMGDSHDPDDRHFAAFKQRTLARYGVSRIEDLPVNYKGLLALEGEQMTSALFDRYSSQSFATQEQQNALVRAIGFLSPTIALRSLSMAAAGTDLAGHRRFLKQAEAYRYSLVQRLNRLQAEGVTYADDNADDAGADRRKRVTAANWQAIPDFAYRPMAGSDGAIAALSGLAVILGWLIAAALALAWATRRLGTR</sequence>
<name>A0ABS0XNZ6_9SPHN</name>
<feature type="transmembrane region" description="Helical" evidence="1">
    <location>
        <begin position="171"/>
        <end position="199"/>
    </location>
</feature>
<keyword evidence="1" id="KW-0812">Transmembrane</keyword>
<dbReference type="PANTHER" id="PTHR43471:SF1">
    <property type="entry name" value="ABC TRANSPORTER PERMEASE PROTEIN NOSY-RELATED"/>
    <property type="match status" value="1"/>
</dbReference>
<organism evidence="2 3">
    <name type="scientific">Sphingomonas mollis</name>
    <dbReference type="NCBI Taxonomy" id="2795726"/>
    <lineage>
        <taxon>Bacteria</taxon>
        <taxon>Pseudomonadati</taxon>
        <taxon>Pseudomonadota</taxon>
        <taxon>Alphaproteobacteria</taxon>
        <taxon>Sphingomonadales</taxon>
        <taxon>Sphingomonadaceae</taxon>
        <taxon>Sphingomonas</taxon>
    </lineage>
</organism>
<feature type="transmembrane region" description="Helical" evidence="1">
    <location>
        <begin position="20"/>
        <end position="40"/>
    </location>
</feature>
<keyword evidence="3" id="KW-1185">Reference proteome</keyword>